<gene>
    <name evidence="3" type="ORF">HG535_0F06060</name>
</gene>
<evidence type="ECO:0000256" key="1">
    <source>
        <dbReference type="SAM" id="MobiDB-lite"/>
    </source>
</evidence>
<dbReference type="RefSeq" id="XP_037145819.1">
    <property type="nucleotide sequence ID" value="XM_037289924.1"/>
</dbReference>
<feature type="compositionally biased region" description="Polar residues" evidence="1">
    <location>
        <begin position="16"/>
        <end position="26"/>
    </location>
</feature>
<feature type="region of interest" description="Disordered" evidence="1">
    <location>
        <begin position="91"/>
        <end position="110"/>
    </location>
</feature>
<sequence>MLQAFNHTSGRLVEASPNNPQISNNGRDGLVDSRISSSPAARLKRQSSNPYSYIGSNYIKRRSARPECTVKNSEFLDNLIFEDGVNETETEDSMKNHIATPKTPSKFDMSRRQSFVKKAWDDPQVPMSYITGAPQSPYSFSQLKNSRGLSDNNGNSNRSSRQFQPLSGMGTRKLNEESIESIRRDGNGNKSVGTGNGNMNNNTTETLDNNDSGESRDATMNDSLQNNHNSLNGEGNINDSNAYTNTGGNTHGNGLNDGNGNRSNDNSNDNNHGNGNGNGNDNSGNSIPSSGVPVKKSSQTLVQKLQDIYKIIVKQEIELQERCSQLTTSQTTELKNLWTIYRINSDLINNYVTFITTALLPSQSEQDLAIGQEIVEIYRIERRLWVYGTITFLDVLKNFSNFMDPEVCCQFITHVFISISNMLSDIPSKYAIPWLQRLGDLSRMAIALYPSGFIDWKLSAEHWYMEAMKFSYSHGKLYYHMSTVQQNTLEAFVNLGKSVFCQDTFIPSQQYMQLVIDNIYQRAFVERNGGNHRNTQIIEYLKHSEVMLLPSFAESLDLQQVVLVYFRDKFGIDSTDNNIFCTKNMFQQNSDQLKYFFRHAPVFSESHILQLVGFGEPKNPFALLFGLPKYLKERKDKKEKRKTKAPSSIETSSSMAIDDEDPDPSLWDSSPNEFFENIDSLKYQNLFPSSIEIWNESLNYINMTSLKCGMLVLQKFLQGPMVIALPHLLPWTYFVISVFLKIEEIQDEYSRQFWIDFMNRIFPWNTIVNFLNMLLAFMLDSNYQTSIINRLCSQYSRMSLDDLLDYFNNNEELPEVWKCWGTLWFDVIHSKGQTEVDGYESVGIKDYKFLDTPIDGIGFDENDESGENFWKRSCRVIFLFKEFAQRFDSRLSLSFTAPVSSRRESLPCDNVIKSFSFKLNKESSLNSDDSLSSALRNAVNIFEVADAVNTDYSATPMLSVAKNESFFEYTGYKKLYPTFSSYDKSGEFISGSFYTSVLNDSSVKVNSQKVSSTSATNINCDTNNSEVPEGVSVLNEEHLFNECMDPTTNKFYSRDEFRVVDPSCEMNQKETYFVLDATSWLRHFGHVYKLATREALKFAICLTTFQELRFLRKSKDENVVEAATRAIITVRQLYNEQRILPLRFTGNVATHIEEHLEFEEQITWRSHVDEFVIEAVIKAQDKFKEMKVREGCKTENSQSLKHVVLVTDDASMRKKALNQGIATFTTRFVFSVCNAIGWKK</sequence>
<dbReference type="Proteomes" id="UP000509704">
    <property type="component" value="Chromosome 6"/>
</dbReference>
<organism evidence="3 4">
    <name type="scientific">Zygotorulaspora mrakii</name>
    <name type="common">Zygosaccharomyces mrakii</name>
    <dbReference type="NCBI Taxonomy" id="42260"/>
    <lineage>
        <taxon>Eukaryota</taxon>
        <taxon>Fungi</taxon>
        <taxon>Dikarya</taxon>
        <taxon>Ascomycota</taxon>
        <taxon>Saccharomycotina</taxon>
        <taxon>Saccharomycetes</taxon>
        <taxon>Saccharomycetales</taxon>
        <taxon>Saccharomycetaceae</taxon>
        <taxon>Zygotorulaspora</taxon>
    </lineage>
</organism>
<dbReference type="GeneID" id="59237852"/>
<feature type="region of interest" description="Disordered" evidence="1">
    <location>
        <begin position="1"/>
        <end position="47"/>
    </location>
</feature>
<feature type="region of interest" description="Disordered" evidence="1">
    <location>
        <begin position="125"/>
        <end position="295"/>
    </location>
</feature>
<feature type="compositionally biased region" description="Basic and acidic residues" evidence="1">
    <location>
        <begin position="173"/>
        <end position="187"/>
    </location>
</feature>
<dbReference type="OrthoDB" id="2017974at2759"/>
<dbReference type="InterPro" id="IPR002716">
    <property type="entry name" value="PIN_dom"/>
</dbReference>
<feature type="compositionally biased region" description="Polar residues" evidence="1">
    <location>
        <begin position="645"/>
        <end position="655"/>
    </location>
</feature>
<proteinExistence type="predicted"/>
<name>A0A7H9B6Z7_ZYGMR</name>
<protein>
    <recommendedName>
        <fullName evidence="2">PIN domain-containing protein</fullName>
    </recommendedName>
</protein>
<dbReference type="GO" id="GO:0042162">
    <property type="term" value="F:telomeric DNA binding"/>
    <property type="evidence" value="ECO:0007669"/>
    <property type="project" value="TreeGrafter"/>
</dbReference>
<feature type="region of interest" description="Disordered" evidence="1">
    <location>
        <begin position="636"/>
        <end position="665"/>
    </location>
</feature>
<dbReference type="InterPro" id="IPR045153">
    <property type="entry name" value="Est1/Ebs1-like"/>
</dbReference>
<feature type="compositionally biased region" description="Low complexity" evidence="1">
    <location>
        <begin position="258"/>
        <end position="286"/>
    </location>
</feature>
<dbReference type="GO" id="GO:0005697">
    <property type="term" value="C:telomerase holoenzyme complex"/>
    <property type="evidence" value="ECO:0007669"/>
    <property type="project" value="TreeGrafter"/>
</dbReference>
<feature type="domain" description="PIN" evidence="2">
    <location>
        <begin position="1071"/>
        <end position="1214"/>
    </location>
</feature>
<accession>A0A7H9B6Z7</accession>
<feature type="compositionally biased region" description="Low complexity" evidence="1">
    <location>
        <begin position="145"/>
        <end position="161"/>
    </location>
</feature>
<dbReference type="GO" id="GO:0070034">
    <property type="term" value="F:telomerase RNA binding"/>
    <property type="evidence" value="ECO:0007669"/>
    <property type="project" value="TreeGrafter"/>
</dbReference>
<dbReference type="SMART" id="SM00670">
    <property type="entry name" value="PINc"/>
    <property type="match status" value="1"/>
</dbReference>
<dbReference type="PANTHER" id="PTHR15696:SF0">
    <property type="entry name" value="TELOMERASE-BINDING PROTEIN EST1A"/>
    <property type="match status" value="1"/>
</dbReference>
<evidence type="ECO:0000259" key="2">
    <source>
        <dbReference type="SMART" id="SM00670"/>
    </source>
</evidence>
<dbReference type="Pfam" id="PF13638">
    <property type="entry name" value="PIN_4"/>
    <property type="match status" value="1"/>
</dbReference>
<keyword evidence="4" id="KW-1185">Reference proteome</keyword>
<dbReference type="Gene3D" id="3.40.50.1010">
    <property type="entry name" value="5'-nuclease"/>
    <property type="match status" value="1"/>
</dbReference>
<evidence type="ECO:0000313" key="4">
    <source>
        <dbReference type="Proteomes" id="UP000509704"/>
    </source>
</evidence>
<feature type="compositionally biased region" description="Polar residues" evidence="1">
    <location>
        <begin position="220"/>
        <end position="244"/>
    </location>
</feature>
<dbReference type="KEGG" id="zmk:HG535_0F06060"/>
<dbReference type="SUPFAM" id="SSF48452">
    <property type="entry name" value="TPR-like"/>
    <property type="match status" value="1"/>
</dbReference>
<dbReference type="AlphaFoldDB" id="A0A7H9B6Z7"/>
<dbReference type="GO" id="GO:0000184">
    <property type="term" value="P:nuclear-transcribed mRNA catabolic process, nonsense-mediated decay"/>
    <property type="evidence" value="ECO:0007669"/>
    <property type="project" value="TreeGrafter"/>
</dbReference>
<dbReference type="EMBL" id="CP058609">
    <property type="protein sequence ID" value="QLG74094.1"/>
    <property type="molecule type" value="Genomic_DNA"/>
</dbReference>
<feature type="compositionally biased region" description="Polar residues" evidence="1">
    <location>
        <begin position="133"/>
        <end position="144"/>
    </location>
</feature>
<dbReference type="InterPro" id="IPR011990">
    <property type="entry name" value="TPR-like_helical_dom_sf"/>
</dbReference>
<reference evidence="3 4" key="1">
    <citation type="submission" date="2020-07" db="EMBL/GenBank/DDBJ databases">
        <title>The yeast mating-type switching endonuclease HO is a domesticated member of an unorthodox homing genetic element family.</title>
        <authorList>
            <person name="Coughlan A.Y."/>
            <person name="Lombardi L."/>
            <person name="Braun-Galleani S."/>
            <person name="Martos A.R."/>
            <person name="Galeote V."/>
            <person name="Bigey F."/>
            <person name="Dequin S."/>
            <person name="Byrne K.P."/>
            <person name="Wolfe K.H."/>
        </authorList>
    </citation>
    <scope>NUCLEOTIDE SEQUENCE [LARGE SCALE GENOMIC DNA]</scope>
    <source>
        <strain evidence="3 4">NRRL Y-6702</strain>
    </source>
</reference>
<evidence type="ECO:0000313" key="3">
    <source>
        <dbReference type="EMBL" id="QLG74094.1"/>
    </source>
</evidence>
<dbReference type="PANTHER" id="PTHR15696">
    <property type="entry name" value="SMG-7 SUPPRESSOR WITH MORPHOLOGICAL EFFECT ON GENITALIA PROTEIN 7"/>
    <property type="match status" value="1"/>
</dbReference>
<feature type="compositionally biased region" description="Low complexity" evidence="1">
    <location>
        <begin position="197"/>
        <end position="210"/>
    </location>
</feature>